<feature type="domain" description="AMP-dependent synthetase/ligase" evidence="1">
    <location>
        <begin position="12"/>
        <end position="390"/>
    </location>
</feature>
<organism evidence="3 4">
    <name type="scientific">Prauserella flavalba</name>
    <dbReference type="NCBI Taxonomy" id="1477506"/>
    <lineage>
        <taxon>Bacteria</taxon>
        <taxon>Bacillati</taxon>
        <taxon>Actinomycetota</taxon>
        <taxon>Actinomycetes</taxon>
        <taxon>Pseudonocardiales</taxon>
        <taxon>Pseudonocardiaceae</taxon>
        <taxon>Prauserella</taxon>
    </lineage>
</organism>
<accession>A0A318M735</accession>
<dbReference type="SUPFAM" id="SSF56801">
    <property type="entry name" value="Acetyl-CoA synthetase-like"/>
    <property type="match status" value="1"/>
</dbReference>
<evidence type="ECO:0000259" key="1">
    <source>
        <dbReference type="Pfam" id="PF00501"/>
    </source>
</evidence>
<dbReference type="InterPro" id="IPR042099">
    <property type="entry name" value="ANL_N_sf"/>
</dbReference>
<dbReference type="Proteomes" id="UP000247892">
    <property type="component" value="Unassembled WGS sequence"/>
</dbReference>
<name>A0A318M735_9PSEU</name>
<dbReference type="Gene3D" id="3.30.300.30">
    <property type="match status" value="1"/>
</dbReference>
<gene>
    <name evidence="3" type="ORF">BA062_18780</name>
</gene>
<comment type="caution">
    <text evidence="3">The sequence shown here is derived from an EMBL/GenBank/DDBJ whole genome shotgun (WGS) entry which is preliminary data.</text>
</comment>
<dbReference type="PANTHER" id="PTHR43767">
    <property type="entry name" value="LONG-CHAIN-FATTY-ACID--COA LIGASE"/>
    <property type="match status" value="1"/>
</dbReference>
<proteinExistence type="predicted"/>
<dbReference type="Pfam" id="PF13193">
    <property type="entry name" value="AMP-binding_C"/>
    <property type="match status" value="1"/>
</dbReference>
<feature type="domain" description="AMP-binding enzyme C-terminal" evidence="2">
    <location>
        <begin position="445"/>
        <end position="520"/>
    </location>
</feature>
<keyword evidence="4" id="KW-1185">Reference proteome</keyword>
<sequence length="542" mass="58563">MFDVALNIADLLEHAVDAVPDRTAVVCDGRCLTYAQLDERANRLAHHLAANGIGKGDHIGVYSRNSIEMIETMFAAYKLRAIAINVNYRYVHGELAYLFTNADLVALVHERQYSDRVAAVLPDAPELKHVLVVEDGSDADFTAHGGIAYEDALAQGSPERDFGERSPDDLYILYTGGTTGYPKGVMWRHEDVWRALGGGIDFVTGEYVPDEWTMAEQGKQGALVRLPAAPLIHGAAQWAAFGAMFAGGTVVFVPQFDAHAIWRAVEEHRVQVLTIVGDAMARPLIEAYREGGYDASSLVAVSSHAALFSQSVKQDYLNTFPTVVLTDAIGSSESGFTGIGMMAKDADHSAGPRVNFGKDAILLDDDGVVVKPEPGAIGRIGRRGHVPLGYYKDPAKSETIFVEADGVRYVVPGDYARYEEDGTVTLLGRGSQCVNTGGEKVFPEEVEGALKSHPDVFDALVIAVPDSRLGQRVGAVIQPRPGATPDLAAVEAHVRAEIAGYKVPRSIWVTDEIGRLPSGKPDYPWAQRYAAEHEPAVDLLKA</sequence>
<dbReference type="AlphaFoldDB" id="A0A318M735"/>
<dbReference type="Pfam" id="PF00501">
    <property type="entry name" value="AMP-binding"/>
    <property type="match status" value="1"/>
</dbReference>
<evidence type="ECO:0000313" key="3">
    <source>
        <dbReference type="EMBL" id="PXY30596.1"/>
    </source>
</evidence>
<reference evidence="3 4" key="1">
    <citation type="submission" date="2016-07" db="EMBL/GenBank/DDBJ databases">
        <title>Draft genome sequence of Prauserella sp. YIM 121212, isolated from alkaline soil.</title>
        <authorList>
            <person name="Ruckert C."/>
            <person name="Albersmeier A."/>
            <person name="Jiang C.-L."/>
            <person name="Jiang Y."/>
            <person name="Kalinowski J."/>
            <person name="Schneider O."/>
            <person name="Winkler A."/>
            <person name="Zotchev S.B."/>
        </authorList>
    </citation>
    <scope>NUCLEOTIDE SEQUENCE [LARGE SCALE GENOMIC DNA]</scope>
    <source>
        <strain evidence="3 4">YIM 121212</strain>
    </source>
</reference>
<evidence type="ECO:0000313" key="4">
    <source>
        <dbReference type="Proteomes" id="UP000247892"/>
    </source>
</evidence>
<dbReference type="EMBL" id="MASU01000007">
    <property type="protein sequence ID" value="PXY30596.1"/>
    <property type="molecule type" value="Genomic_DNA"/>
</dbReference>
<evidence type="ECO:0000259" key="2">
    <source>
        <dbReference type="Pfam" id="PF13193"/>
    </source>
</evidence>
<dbReference type="PROSITE" id="PS00455">
    <property type="entry name" value="AMP_BINDING"/>
    <property type="match status" value="1"/>
</dbReference>
<dbReference type="InterPro" id="IPR000873">
    <property type="entry name" value="AMP-dep_synth/lig_dom"/>
</dbReference>
<dbReference type="CDD" id="cd05924">
    <property type="entry name" value="FACL_like_5"/>
    <property type="match status" value="1"/>
</dbReference>
<dbReference type="InterPro" id="IPR045851">
    <property type="entry name" value="AMP-bd_C_sf"/>
</dbReference>
<dbReference type="Gene3D" id="3.40.50.12780">
    <property type="entry name" value="N-terminal domain of ligase-like"/>
    <property type="match status" value="1"/>
</dbReference>
<dbReference type="PANTHER" id="PTHR43767:SF1">
    <property type="entry name" value="NONRIBOSOMAL PEPTIDE SYNTHASE PES1 (EUROFUNG)-RELATED"/>
    <property type="match status" value="1"/>
</dbReference>
<dbReference type="InterPro" id="IPR050237">
    <property type="entry name" value="ATP-dep_AMP-bd_enzyme"/>
</dbReference>
<dbReference type="InterPro" id="IPR020845">
    <property type="entry name" value="AMP-binding_CS"/>
</dbReference>
<dbReference type="GO" id="GO:0016878">
    <property type="term" value="F:acid-thiol ligase activity"/>
    <property type="evidence" value="ECO:0007669"/>
    <property type="project" value="UniProtKB-ARBA"/>
</dbReference>
<dbReference type="NCBIfam" id="NF005863">
    <property type="entry name" value="PRK07798.1"/>
    <property type="match status" value="1"/>
</dbReference>
<protein>
    <submittedName>
        <fullName evidence="3">Acyl-CoA synthetase</fullName>
    </submittedName>
</protein>
<dbReference type="InterPro" id="IPR025110">
    <property type="entry name" value="AMP-bd_C"/>
</dbReference>